<dbReference type="GO" id="GO:0009236">
    <property type="term" value="P:cobalamin biosynthetic process"/>
    <property type="evidence" value="ECO:0007669"/>
    <property type="project" value="UniProtKB-UniRule"/>
</dbReference>
<keyword evidence="17" id="KW-1185">Reference proteome</keyword>
<evidence type="ECO:0000256" key="6">
    <source>
        <dbReference type="ARBA" id="ARBA00022679"/>
    </source>
</evidence>
<dbReference type="PANTHER" id="PTHR12213:SF0">
    <property type="entry name" value="CORRINOID ADENOSYLTRANSFERASE MMAB"/>
    <property type="match status" value="1"/>
</dbReference>
<feature type="domain" description="Cobalamin adenosyltransferase-like" evidence="15">
    <location>
        <begin position="3"/>
        <end position="161"/>
    </location>
</feature>
<dbReference type="NCBIfam" id="TIGR00636">
    <property type="entry name" value="PduO_Nterm"/>
    <property type="match status" value="1"/>
</dbReference>
<sequence>MKIYTRKGDNGRTSLLDGKSVLKTDDRIELLGTIDELNSHLGMAKVLAGDDLRREITHIQRLLMGIMSGIADPMKREYRFDEKETEKLEDWIDRIEDSFPRIKDFVLYGGCEESARLDVARAVARRAERRFRTVAQKYVADKKAMQYLNRLADYLYICARYEDYKAENIRKDGIRQEVIRDVMKHAGERNT</sequence>
<dbReference type="Pfam" id="PF01923">
    <property type="entry name" value="Cob_adeno_trans"/>
    <property type="match status" value="1"/>
</dbReference>
<dbReference type="AlphaFoldDB" id="A0A7X2TNS8"/>
<evidence type="ECO:0000259" key="15">
    <source>
        <dbReference type="Pfam" id="PF01923"/>
    </source>
</evidence>
<evidence type="ECO:0000256" key="1">
    <source>
        <dbReference type="ARBA" id="ARBA00005121"/>
    </source>
</evidence>
<name>A0A7X2TNS8_9FIRM</name>
<organism evidence="16 17">
    <name type="scientific">Bilifractor porci</name>
    <dbReference type="NCBI Taxonomy" id="2606636"/>
    <lineage>
        <taxon>Bacteria</taxon>
        <taxon>Bacillati</taxon>
        <taxon>Bacillota</taxon>
        <taxon>Clostridia</taxon>
        <taxon>Lachnospirales</taxon>
        <taxon>Lachnospiraceae</taxon>
        <taxon>Bilifractor</taxon>
    </lineage>
</organism>
<dbReference type="SUPFAM" id="SSF89028">
    <property type="entry name" value="Cobalamin adenosyltransferase-like"/>
    <property type="match status" value="1"/>
</dbReference>
<keyword evidence="7 14" id="KW-0547">Nucleotide-binding</keyword>
<comment type="catalytic activity">
    <reaction evidence="13 14">
        <text>2 cob(II)alamin + reduced [electron-transfer flavoprotein] + 2 ATP = 2 adenosylcob(III)alamin + 2 triphosphate + oxidized [electron-transfer flavoprotein] + 3 H(+)</text>
        <dbReference type="Rhea" id="RHEA:28671"/>
        <dbReference type="Rhea" id="RHEA-COMP:10685"/>
        <dbReference type="Rhea" id="RHEA-COMP:10686"/>
        <dbReference type="ChEBI" id="CHEBI:15378"/>
        <dbReference type="ChEBI" id="CHEBI:16304"/>
        <dbReference type="ChEBI" id="CHEBI:18036"/>
        <dbReference type="ChEBI" id="CHEBI:18408"/>
        <dbReference type="ChEBI" id="CHEBI:30616"/>
        <dbReference type="ChEBI" id="CHEBI:57692"/>
        <dbReference type="ChEBI" id="CHEBI:58307"/>
        <dbReference type="EC" id="2.5.1.17"/>
    </reaction>
</comment>
<keyword evidence="5 14" id="KW-0169">Cobalamin biosynthesis</keyword>
<comment type="similarity">
    <text evidence="2 14">Belongs to the Cob(I)alamin adenosyltransferase family.</text>
</comment>
<evidence type="ECO:0000256" key="11">
    <source>
        <dbReference type="ARBA" id="ARBA00033354"/>
    </source>
</evidence>
<dbReference type="RefSeq" id="WP_154458533.1">
    <property type="nucleotide sequence ID" value="NZ_VUMV01000007.1"/>
</dbReference>
<keyword evidence="8 14" id="KW-0067">ATP-binding</keyword>
<dbReference type="InterPro" id="IPR029499">
    <property type="entry name" value="PduO-typ"/>
</dbReference>
<comment type="caution">
    <text evidence="16">The sequence shown here is derived from an EMBL/GenBank/DDBJ whole genome shotgun (WGS) entry which is preliminary data.</text>
</comment>
<evidence type="ECO:0000256" key="10">
    <source>
        <dbReference type="ARBA" id="ARBA00033334"/>
    </source>
</evidence>
<reference evidence="16 17" key="1">
    <citation type="submission" date="2019-08" db="EMBL/GenBank/DDBJ databases">
        <title>In-depth cultivation of the pig gut microbiome towards novel bacterial diversity and tailored functional studies.</title>
        <authorList>
            <person name="Wylensek D."/>
            <person name="Hitch T.C.A."/>
            <person name="Clavel T."/>
        </authorList>
    </citation>
    <scope>NUCLEOTIDE SEQUENCE [LARGE SCALE GENOMIC DNA]</scope>
    <source>
        <strain evidence="16 17">Oil+RF-744-WCA-WT-13</strain>
    </source>
</reference>
<accession>A0A7X2TNS8</accession>
<dbReference type="Proteomes" id="UP000466864">
    <property type="component" value="Unassembled WGS sequence"/>
</dbReference>
<evidence type="ECO:0000313" key="17">
    <source>
        <dbReference type="Proteomes" id="UP000466864"/>
    </source>
</evidence>
<dbReference type="InterPro" id="IPR016030">
    <property type="entry name" value="CblAdoTrfase-like"/>
</dbReference>
<keyword evidence="6 14" id="KW-0808">Transferase</keyword>
<dbReference type="GO" id="GO:0008817">
    <property type="term" value="F:corrinoid adenosyltransferase activity"/>
    <property type="evidence" value="ECO:0007669"/>
    <property type="project" value="UniProtKB-UniRule"/>
</dbReference>
<dbReference type="EMBL" id="VUMV01000007">
    <property type="protein sequence ID" value="MST82629.1"/>
    <property type="molecule type" value="Genomic_DNA"/>
</dbReference>
<dbReference type="PANTHER" id="PTHR12213">
    <property type="entry name" value="CORRINOID ADENOSYLTRANSFERASE"/>
    <property type="match status" value="1"/>
</dbReference>
<evidence type="ECO:0000256" key="14">
    <source>
        <dbReference type="RuleBase" id="RU366026"/>
    </source>
</evidence>
<dbReference type="GO" id="GO:0005524">
    <property type="term" value="F:ATP binding"/>
    <property type="evidence" value="ECO:0007669"/>
    <property type="project" value="UniProtKB-UniRule"/>
</dbReference>
<gene>
    <name evidence="16" type="ORF">FYJ60_09900</name>
</gene>
<proteinExistence type="inferred from homology"/>
<protein>
    <recommendedName>
        <fullName evidence="4 14">Corrinoid adenosyltransferase</fullName>
        <ecNumber evidence="3 14">2.5.1.17</ecNumber>
    </recommendedName>
    <alternativeName>
        <fullName evidence="9 14">Cob(II)alamin adenosyltransferase</fullName>
    </alternativeName>
    <alternativeName>
        <fullName evidence="11 14">Cob(II)yrinic acid a,c-diamide adenosyltransferase</fullName>
    </alternativeName>
    <alternativeName>
        <fullName evidence="10 14">Cobinamide/cobalamin adenosyltransferase</fullName>
    </alternativeName>
</protein>
<evidence type="ECO:0000256" key="2">
    <source>
        <dbReference type="ARBA" id="ARBA00007487"/>
    </source>
</evidence>
<comment type="catalytic activity">
    <reaction evidence="12 14">
        <text>2 cob(II)yrinate a,c diamide + reduced [electron-transfer flavoprotein] + 2 ATP = 2 adenosylcob(III)yrinate a,c-diamide + 2 triphosphate + oxidized [electron-transfer flavoprotein] + 3 H(+)</text>
        <dbReference type="Rhea" id="RHEA:11528"/>
        <dbReference type="Rhea" id="RHEA-COMP:10685"/>
        <dbReference type="Rhea" id="RHEA-COMP:10686"/>
        <dbReference type="ChEBI" id="CHEBI:15378"/>
        <dbReference type="ChEBI" id="CHEBI:18036"/>
        <dbReference type="ChEBI" id="CHEBI:30616"/>
        <dbReference type="ChEBI" id="CHEBI:57692"/>
        <dbReference type="ChEBI" id="CHEBI:58307"/>
        <dbReference type="ChEBI" id="CHEBI:58503"/>
        <dbReference type="ChEBI" id="CHEBI:58537"/>
        <dbReference type="EC" id="2.5.1.17"/>
    </reaction>
</comment>
<evidence type="ECO:0000256" key="8">
    <source>
        <dbReference type="ARBA" id="ARBA00022840"/>
    </source>
</evidence>
<evidence type="ECO:0000256" key="3">
    <source>
        <dbReference type="ARBA" id="ARBA00012454"/>
    </source>
</evidence>
<evidence type="ECO:0000256" key="13">
    <source>
        <dbReference type="ARBA" id="ARBA00048692"/>
    </source>
</evidence>
<evidence type="ECO:0000313" key="16">
    <source>
        <dbReference type="EMBL" id="MST82629.1"/>
    </source>
</evidence>
<evidence type="ECO:0000256" key="5">
    <source>
        <dbReference type="ARBA" id="ARBA00022573"/>
    </source>
</evidence>
<evidence type="ECO:0000256" key="12">
    <source>
        <dbReference type="ARBA" id="ARBA00048555"/>
    </source>
</evidence>
<evidence type="ECO:0000256" key="4">
    <source>
        <dbReference type="ARBA" id="ARBA00020963"/>
    </source>
</evidence>
<dbReference type="UniPathway" id="UPA00148">
    <property type="reaction ID" value="UER00233"/>
</dbReference>
<dbReference type="Gene3D" id="1.20.1200.10">
    <property type="entry name" value="Cobalamin adenosyltransferase-like"/>
    <property type="match status" value="1"/>
</dbReference>
<comment type="pathway">
    <text evidence="1 14">Cofactor biosynthesis; adenosylcobalamin biosynthesis; adenosylcobalamin from cob(II)yrinate a,c-diamide: step 2/7.</text>
</comment>
<evidence type="ECO:0000256" key="9">
    <source>
        <dbReference type="ARBA" id="ARBA00031529"/>
    </source>
</evidence>
<evidence type="ECO:0000256" key="7">
    <source>
        <dbReference type="ARBA" id="ARBA00022741"/>
    </source>
</evidence>
<dbReference type="EC" id="2.5.1.17" evidence="3 14"/>
<dbReference type="InterPro" id="IPR036451">
    <property type="entry name" value="CblAdoTrfase-like_sf"/>
</dbReference>